<feature type="region of interest" description="Disordered" evidence="1">
    <location>
        <begin position="1"/>
        <end position="36"/>
    </location>
</feature>
<accession>A0AAV7M6R0</accession>
<dbReference type="EMBL" id="JANPWB010000014">
    <property type="protein sequence ID" value="KAJ1098814.1"/>
    <property type="molecule type" value="Genomic_DNA"/>
</dbReference>
<feature type="region of interest" description="Disordered" evidence="1">
    <location>
        <begin position="54"/>
        <end position="100"/>
    </location>
</feature>
<name>A0AAV7M6R0_PLEWA</name>
<dbReference type="Proteomes" id="UP001066276">
    <property type="component" value="Chromosome 10"/>
</dbReference>
<gene>
    <name evidence="2" type="ORF">NDU88_003921</name>
</gene>
<dbReference type="AlphaFoldDB" id="A0AAV7M6R0"/>
<evidence type="ECO:0000313" key="2">
    <source>
        <dbReference type="EMBL" id="KAJ1098814.1"/>
    </source>
</evidence>
<comment type="caution">
    <text evidence="2">The sequence shown here is derived from an EMBL/GenBank/DDBJ whole genome shotgun (WGS) entry which is preliminary data.</text>
</comment>
<proteinExistence type="predicted"/>
<feature type="compositionally biased region" description="Polar residues" evidence="1">
    <location>
        <begin position="20"/>
        <end position="36"/>
    </location>
</feature>
<protein>
    <submittedName>
        <fullName evidence="2">Uncharacterized protein</fullName>
    </submittedName>
</protein>
<evidence type="ECO:0000256" key="1">
    <source>
        <dbReference type="SAM" id="MobiDB-lite"/>
    </source>
</evidence>
<evidence type="ECO:0000313" key="3">
    <source>
        <dbReference type="Proteomes" id="UP001066276"/>
    </source>
</evidence>
<organism evidence="2 3">
    <name type="scientific">Pleurodeles waltl</name>
    <name type="common">Iberian ribbed newt</name>
    <dbReference type="NCBI Taxonomy" id="8319"/>
    <lineage>
        <taxon>Eukaryota</taxon>
        <taxon>Metazoa</taxon>
        <taxon>Chordata</taxon>
        <taxon>Craniata</taxon>
        <taxon>Vertebrata</taxon>
        <taxon>Euteleostomi</taxon>
        <taxon>Amphibia</taxon>
        <taxon>Batrachia</taxon>
        <taxon>Caudata</taxon>
        <taxon>Salamandroidea</taxon>
        <taxon>Salamandridae</taxon>
        <taxon>Pleurodelinae</taxon>
        <taxon>Pleurodeles</taxon>
    </lineage>
</organism>
<keyword evidence="3" id="KW-1185">Reference proteome</keyword>
<sequence length="100" mass="10399">MCDPPLKAVAAAHSIGPTAERSTNVALPPQASSTSRCHTRWACGPKYLPIGPPGVASNSLRSAAKKPQGHNQAEKAEERAPNHIPNRGSSSVLDCSQCSS</sequence>
<feature type="compositionally biased region" description="Low complexity" evidence="1">
    <location>
        <begin position="89"/>
        <end position="100"/>
    </location>
</feature>
<reference evidence="2" key="1">
    <citation type="journal article" date="2022" name="bioRxiv">
        <title>Sequencing and chromosome-scale assembly of the giantPleurodeles waltlgenome.</title>
        <authorList>
            <person name="Brown T."/>
            <person name="Elewa A."/>
            <person name="Iarovenko S."/>
            <person name="Subramanian E."/>
            <person name="Araus A.J."/>
            <person name="Petzold A."/>
            <person name="Susuki M."/>
            <person name="Suzuki K.-i.T."/>
            <person name="Hayashi T."/>
            <person name="Toyoda A."/>
            <person name="Oliveira C."/>
            <person name="Osipova E."/>
            <person name="Leigh N.D."/>
            <person name="Simon A."/>
            <person name="Yun M.H."/>
        </authorList>
    </citation>
    <scope>NUCLEOTIDE SEQUENCE</scope>
    <source>
        <strain evidence="2">20211129_DDA</strain>
        <tissue evidence="2">Liver</tissue>
    </source>
</reference>
<feature type="compositionally biased region" description="Basic and acidic residues" evidence="1">
    <location>
        <begin position="72"/>
        <end position="81"/>
    </location>
</feature>